<organism evidence="2 3">
    <name type="scientific">Hymenobacter arizonensis</name>
    <name type="common">Siccationidurans arizonensis</name>
    <dbReference type="NCBI Taxonomy" id="1227077"/>
    <lineage>
        <taxon>Bacteria</taxon>
        <taxon>Pseudomonadati</taxon>
        <taxon>Bacteroidota</taxon>
        <taxon>Cytophagia</taxon>
        <taxon>Cytophagales</taxon>
        <taxon>Hymenobacteraceae</taxon>
        <taxon>Hymenobacter</taxon>
    </lineage>
</organism>
<keyword evidence="1" id="KW-0732">Signal</keyword>
<feature type="chain" id="PRO_5011773999" evidence="1">
    <location>
        <begin position="22"/>
        <end position="470"/>
    </location>
</feature>
<dbReference type="InterPro" id="IPR029055">
    <property type="entry name" value="Ntn_hydrolases_N"/>
</dbReference>
<sequence>MRIPLLLLLLLLFLPAIRASACTIVSGTDRKGQTWAMNNEDFLHTSSTCVNVFPAKEKNTLGYITFTYGSPESSVQGGANAAGLFFDINALPPPQQYKLSTGKKPFPHGNMLEYMLQHCQSVPEFLALWETYYLPDLGDQIHVADKYGNLAVIAPDTIVRATQQLTSTNFNVCDTGPQKQRCWRYPIAQQVLSTGGISHANLVKLADATSWREFTTTVYTNIHNLSTGDIWFYLAEDFQTPWRTNIQTLLKGGKRSILLTSQFPQNAGVRLTQVLTNHGTAKAVSAFLQAGRFSEAQKESMLRLTFLHQFYIEKAFAKASLLFPLWERYLPTNKKVDGTEVQFTKAEVLATQGKKAEAIRVLEAVQTPNWKTDALLANLRNTAQPNVVLHLNGFLNAKAVVAEVKGHYNFYYFLHKTPAGWALRLKSDQTELKYCFYVDGKRTVDPAQPVVEKQETVKGDFAAFNVWRLK</sequence>
<dbReference type="Proteomes" id="UP000199029">
    <property type="component" value="Unassembled WGS sequence"/>
</dbReference>
<dbReference type="AlphaFoldDB" id="A0A1I6BHL2"/>
<name>A0A1I6BHL2_HYMAR</name>
<keyword evidence="3" id="KW-1185">Reference proteome</keyword>
<evidence type="ECO:0000256" key="1">
    <source>
        <dbReference type="SAM" id="SignalP"/>
    </source>
</evidence>
<accession>A0A1I6BHL2</accession>
<protein>
    <submittedName>
        <fullName evidence="2">Uncharacterized protein</fullName>
    </submittedName>
</protein>
<evidence type="ECO:0000313" key="3">
    <source>
        <dbReference type="Proteomes" id="UP000199029"/>
    </source>
</evidence>
<evidence type="ECO:0000313" key="2">
    <source>
        <dbReference type="EMBL" id="SFQ80394.1"/>
    </source>
</evidence>
<dbReference type="RefSeq" id="WP_092678609.1">
    <property type="nucleotide sequence ID" value="NZ_FOXS01000008.1"/>
</dbReference>
<dbReference type="EMBL" id="FOXS01000008">
    <property type="protein sequence ID" value="SFQ80394.1"/>
    <property type="molecule type" value="Genomic_DNA"/>
</dbReference>
<dbReference type="OrthoDB" id="738883at2"/>
<reference evidence="3" key="1">
    <citation type="submission" date="2016-10" db="EMBL/GenBank/DDBJ databases">
        <authorList>
            <person name="Varghese N."/>
            <person name="Submissions S."/>
        </authorList>
    </citation>
    <scope>NUCLEOTIDE SEQUENCE [LARGE SCALE GENOMIC DNA]</scope>
    <source>
        <strain evidence="3">OR362-8,ATCC BAA-1266,JCM 13504</strain>
    </source>
</reference>
<proteinExistence type="predicted"/>
<dbReference type="Gene3D" id="3.60.60.10">
    <property type="entry name" value="Penicillin V Acylase, Chain A"/>
    <property type="match status" value="1"/>
</dbReference>
<feature type="signal peptide" evidence="1">
    <location>
        <begin position="1"/>
        <end position="21"/>
    </location>
</feature>
<dbReference type="SUPFAM" id="SSF56235">
    <property type="entry name" value="N-terminal nucleophile aminohydrolases (Ntn hydrolases)"/>
    <property type="match status" value="1"/>
</dbReference>
<gene>
    <name evidence="2" type="ORF">SAMN04515668_4575</name>
</gene>